<dbReference type="KEGG" id="nio:NITINOP_0569"/>
<dbReference type="AlphaFoldDB" id="A0A0S4KQD8"/>
<dbReference type="PANTHER" id="PTHR31964">
    <property type="entry name" value="ADENINE NUCLEOTIDE ALPHA HYDROLASES-LIKE SUPERFAMILY PROTEIN"/>
    <property type="match status" value="1"/>
</dbReference>
<dbReference type="Pfam" id="PF00582">
    <property type="entry name" value="Usp"/>
    <property type="match status" value="2"/>
</dbReference>
<evidence type="ECO:0000259" key="2">
    <source>
        <dbReference type="Pfam" id="PF00582"/>
    </source>
</evidence>
<sequence>MKILCAVDGSEFSQWAIDAIGVLGRSALSSVTVLHVMDTRHLKPVGAPHTATYRGAKAALEKSGEEILRRSVTRLEVALSQSSLRPRTTVRSLLLHGSPAATIVQRAAQERMDLIVLGTRGASDIKGFLLGSVARKVTSLADCAVLAVKRPIKAVDRILLAVDESKYSRRAAKFLRSGILPDTAHVIIFTAAVSPVTDLAARHLTEQQIKSLNQPVFERATDLVARMREDFLKEGFTVTTEVQFNHVTDAIIRMVTFNQIDLLTLGSRGLSTQERLQLGSVSETALKYAPCSVLIVRGLRV</sequence>
<dbReference type="STRING" id="1715989.NITINOP_0569"/>
<dbReference type="SUPFAM" id="SSF52402">
    <property type="entry name" value="Adenine nucleotide alpha hydrolases-like"/>
    <property type="match status" value="2"/>
</dbReference>
<evidence type="ECO:0000313" key="3">
    <source>
        <dbReference type="EMBL" id="CUQ65545.1"/>
    </source>
</evidence>
<evidence type="ECO:0000256" key="1">
    <source>
        <dbReference type="ARBA" id="ARBA00008791"/>
    </source>
</evidence>
<proteinExistence type="inferred from homology"/>
<name>A0A0S4KQD8_9BACT</name>
<feature type="domain" description="UspA" evidence="2">
    <location>
        <begin position="2"/>
        <end position="149"/>
    </location>
</feature>
<feature type="domain" description="UspA" evidence="2">
    <location>
        <begin position="156"/>
        <end position="297"/>
    </location>
</feature>
<comment type="similarity">
    <text evidence="1">Belongs to the universal stress protein A family.</text>
</comment>
<dbReference type="Proteomes" id="UP000066284">
    <property type="component" value="Chromosome 1"/>
</dbReference>
<dbReference type="Gene3D" id="3.40.50.620">
    <property type="entry name" value="HUPs"/>
    <property type="match status" value="2"/>
</dbReference>
<dbReference type="PANTHER" id="PTHR31964:SF113">
    <property type="entry name" value="USPA DOMAIN-CONTAINING PROTEIN"/>
    <property type="match status" value="1"/>
</dbReference>
<organism evidence="3 4">
    <name type="scientific">Candidatus Nitrospira inopinata</name>
    <dbReference type="NCBI Taxonomy" id="1715989"/>
    <lineage>
        <taxon>Bacteria</taxon>
        <taxon>Pseudomonadati</taxon>
        <taxon>Nitrospirota</taxon>
        <taxon>Nitrospiria</taxon>
        <taxon>Nitrospirales</taxon>
        <taxon>Nitrospiraceae</taxon>
        <taxon>Nitrospira</taxon>
    </lineage>
</organism>
<dbReference type="InterPro" id="IPR006015">
    <property type="entry name" value="Universal_stress_UspA"/>
</dbReference>
<dbReference type="CDD" id="cd23659">
    <property type="entry name" value="USP_At3g01520-like"/>
    <property type="match status" value="1"/>
</dbReference>
<dbReference type="OrthoDB" id="9777884at2"/>
<reference evidence="4" key="1">
    <citation type="submission" date="2015-09" db="EMBL/GenBank/DDBJ databases">
        <authorList>
            <person name="Daims H."/>
        </authorList>
    </citation>
    <scope>NUCLEOTIDE SEQUENCE [LARGE SCALE GENOMIC DNA]</scope>
</reference>
<dbReference type="InterPro" id="IPR014729">
    <property type="entry name" value="Rossmann-like_a/b/a_fold"/>
</dbReference>
<dbReference type="PRINTS" id="PR01438">
    <property type="entry name" value="UNVRSLSTRESS"/>
</dbReference>
<dbReference type="CDD" id="cd00293">
    <property type="entry name" value="USP-like"/>
    <property type="match status" value="1"/>
</dbReference>
<dbReference type="InterPro" id="IPR006016">
    <property type="entry name" value="UspA"/>
</dbReference>
<dbReference type="EMBL" id="LN885086">
    <property type="protein sequence ID" value="CUQ65545.1"/>
    <property type="molecule type" value="Genomic_DNA"/>
</dbReference>
<dbReference type="RefSeq" id="WP_062482962.1">
    <property type="nucleotide sequence ID" value="NZ_LN885086.1"/>
</dbReference>
<keyword evidence="4" id="KW-1185">Reference proteome</keyword>
<evidence type="ECO:0000313" key="4">
    <source>
        <dbReference type="Proteomes" id="UP000066284"/>
    </source>
</evidence>
<protein>
    <submittedName>
        <fullName evidence="3">Putative Universal stress protein</fullName>
    </submittedName>
</protein>
<gene>
    <name evidence="3" type="ORF">NITINOP_0569</name>
</gene>
<accession>A0A0S4KQD8</accession>